<dbReference type="EMBL" id="VJOY01000004">
    <property type="protein sequence ID" value="TRX75442.1"/>
    <property type="molecule type" value="Genomic_DNA"/>
</dbReference>
<evidence type="ECO:0000313" key="2">
    <source>
        <dbReference type="Proteomes" id="UP000315235"/>
    </source>
</evidence>
<name>A0A553H121_9PSED</name>
<comment type="caution">
    <text evidence="1">The sequence shown here is derived from an EMBL/GenBank/DDBJ whole genome shotgun (WGS) entry which is preliminary data.</text>
</comment>
<evidence type="ECO:0000313" key="1">
    <source>
        <dbReference type="EMBL" id="TRX75442.1"/>
    </source>
</evidence>
<proteinExistence type="predicted"/>
<gene>
    <name evidence="1" type="ORF">FM069_06805</name>
</gene>
<organism evidence="1 2">
    <name type="scientific">Pseudomonas mangiferae</name>
    <dbReference type="NCBI Taxonomy" id="2593654"/>
    <lineage>
        <taxon>Bacteria</taxon>
        <taxon>Pseudomonadati</taxon>
        <taxon>Pseudomonadota</taxon>
        <taxon>Gammaproteobacteria</taxon>
        <taxon>Pseudomonadales</taxon>
        <taxon>Pseudomonadaceae</taxon>
        <taxon>Pseudomonas</taxon>
    </lineage>
</organism>
<sequence length="139" mass="16119">MKTQAKANKKTAILMTILKFLTIYIVVKYLSEYNDKKAWATIRKIETQQGKETVENFKLIKEPFDTDYDILAMPTNDKEYPILWAVIYDRKSYTILPRDTAIKPNCNTIGRLPPEVITDSTSMRIIRRFCGSKGYGISR</sequence>
<reference evidence="1 2" key="1">
    <citation type="submission" date="2019-07" db="EMBL/GenBank/DDBJ databases">
        <title>Pseudomonas mangiferae sp. nov., isolated from bark of mango tree in Thailand.</title>
        <authorList>
            <person name="Srisuk N."/>
            <person name="Anurat P."/>
        </authorList>
    </citation>
    <scope>NUCLEOTIDE SEQUENCE [LARGE SCALE GENOMIC DNA]</scope>
    <source>
        <strain evidence="1 2">DMKU_BBB3-04</strain>
    </source>
</reference>
<keyword evidence="2" id="KW-1185">Reference proteome</keyword>
<accession>A0A553H121</accession>
<dbReference type="Proteomes" id="UP000315235">
    <property type="component" value="Unassembled WGS sequence"/>
</dbReference>
<protein>
    <submittedName>
        <fullName evidence="1">Uncharacterized protein</fullName>
    </submittedName>
</protein>
<dbReference type="AlphaFoldDB" id="A0A553H121"/>